<organism evidence="1 2">
    <name type="scientific">Acanthoscelides obtectus</name>
    <name type="common">Bean weevil</name>
    <name type="synonym">Bruchus obtectus</name>
    <dbReference type="NCBI Taxonomy" id="200917"/>
    <lineage>
        <taxon>Eukaryota</taxon>
        <taxon>Metazoa</taxon>
        <taxon>Ecdysozoa</taxon>
        <taxon>Arthropoda</taxon>
        <taxon>Hexapoda</taxon>
        <taxon>Insecta</taxon>
        <taxon>Pterygota</taxon>
        <taxon>Neoptera</taxon>
        <taxon>Endopterygota</taxon>
        <taxon>Coleoptera</taxon>
        <taxon>Polyphaga</taxon>
        <taxon>Cucujiformia</taxon>
        <taxon>Chrysomeloidea</taxon>
        <taxon>Chrysomelidae</taxon>
        <taxon>Bruchinae</taxon>
        <taxon>Bruchini</taxon>
        <taxon>Acanthoscelides</taxon>
    </lineage>
</organism>
<accession>A0A9P0PS46</accession>
<name>A0A9P0PS46_ACAOB</name>
<keyword evidence="2" id="KW-1185">Reference proteome</keyword>
<dbReference type="Proteomes" id="UP001152888">
    <property type="component" value="Unassembled WGS sequence"/>
</dbReference>
<dbReference type="EMBL" id="CAKOFQ010007122">
    <property type="protein sequence ID" value="CAH1991683.1"/>
    <property type="molecule type" value="Genomic_DNA"/>
</dbReference>
<protein>
    <submittedName>
        <fullName evidence="1">Uncharacterized protein</fullName>
    </submittedName>
</protein>
<gene>
    <name evidence="1" type="ORF">ACAOBT_LOCUS20439</name>
</gene>
<dbReference type="AlphaFoldDB" id="A0A9P0PS46"/>
<proteinExistence type="predicted"/>
<evidence type="ECO:0000313" key="2">
    <source>
        <dbReference type="Proteomes" id="UP001152888"/>
    </source>
</evidence>
<reference evidence="1" key="1">
    <citation type="submission" date="2022-03" db="EMBL/GenBank/DDBJ databases">
        <authorList>
            <person name="Sayadi A."/>
        </authorList>
    </citation>
    <scope>NUCLEOTIDE SEQUENCE</scope>
</reference>
<sequence length="96" mass="11270">MSKKKNKTDEDRETTVIEIVKVSVNSNQKTSKYCEYLERINEQLRQEIKPQVDKLSLYEKLLTEKDQIVHQLTNEKKVSRAIFQKPGLTIGFKIIC</sequence>
<evidence type="ECO:0000313" key="1">
    <source>
        <dbReference type="EMBL" id="CAH1991683.1"/>
    </source>
</evidence>
<comment type="caution">
    <text evidence="1">The sequence shown here is derived from an EMBL/GenBank/DDBJ whole genome shotgun (WGS) entry which is preliminary data.</text>
</comment>